<dbReference type="PANTHER" id="PTHR43133:SF57">
    <property type="entry name" value="RNA POLYMERASE SIGMA-70 FACTOR"/>
    <property type="match status" value="1"/>
</dbReference>
<sequence length="237" mass="26141">MDAGAMVKDDPPGRPVVPRSLPIRTIGHGLGANGVQRVAAQPSDADLLRAARDEPAVFGHLYERYFGLIYAYCDRRLGDRTAAEDASAAIFSRAFASLGSCRHPDRFRSWLFTIAHHEITDRYRARTHTADLDAVAHTLRDPGRSPEDDAIAADERRAVHTALASLPDDQRHVIELRLAGLTGPEIAEVIGRRHGAIRALQHRAFARLRTLLADLAPTGYPVPKADIERTPDRGDRR</sequence>
<dbReference type="Pfam" id="PF04542">
    <property type="entry name" value="Sigma70_r2"/>
    <property type="match status" value="1"/>
</dbReference>
<keyword evidence="3" id="KW-0731">Sigma factor</keyword>
<proteinExistence type="inferred from homology"/>
<dbReference type="PANTHER" id="PTHR43133">
    <property type="entry name" value="RNA POLYMERASE ECF-TYPE SIGMA FACTO"/>
    <property type="match status" value="1"/>
</dbReference>
<gene>
    <name evidence="7" type="ORF">AVDCRST_MAG33-2082</name>
</gene>
<dbReference type="InterPro" id="IPR007627">
    <property type="entry name" value="RNA_pol_sigma70_r2"/>
</dbReference>
<dbReference type="SUPFAM" id="SSF88659">
    <property type="entry name" value="Sigma3 and sigma4 domains of RNA polymerase sigma factors"/>
    <property type="match status" value="1"/>
</dbReference>
<dbReference type="NCBIfam" id="TIGR02937">
    <property type="entry name" value="sigma70-ECF"/>
    <property type="match status" value="1"/>
</dbReference>
<dbReference type="InterPro" id="IPR014284">
    <property type="entry name" value="RNA_pol_sigma-70_dom"/>
</dbReference>
<evidence type="ECO:0000259" key="5">
    <source>
        <dbReference type="Pfam" id="PF04542"/>
    </source>
</evidence>
<feature type="domain" description="RNA polymerase sigma-70 region 2" evidence="5">
    <location>
        <begin position="61"/>
        <end position="127"/>
    </location>
</feature>
<evidence type="ECO:0000256" key="4">
    <source>
        <dbReference type="ARBA" id="ARBA00023163"/>
    </source>
</evidence>
<dbReference type="GO" id="GO:0006352">
    <property type="term" value="P:DNA-templated transcription initiation"/>
    <property type="evidence" value="ECO:0007669"/>
    <property type="project" value="InterPro"/>
</dbReference>
<protein>
    <recommendedName>
        <fullName evidence="8">Sigma-70 family RNA polymerase sigma factor</fullName>
    </recommendedName>
</protein>
<dbReference type="SUPFAM" id="SSF88946">
    <property type="entry name" value="Sigma2 domain of RNA polymerase sigma factors"/>
    <property type="match status" value="1"/>
</dbReference>
<dbReference type="Pfam" id="PF08281">
    <property type="entry name" value="Sigma70_r4_2"/>
    <property type="match status" value="1"/>
</dbReference>
<dbReference type="InterPro" id="IPR013325">
    <property type="entry name" value="RNA_pol_sigma_r2"/>
</dbReference>
<dbReference type="CDD" id="cd06171">
    <property type="entry name" value="Sigma70_r4"/>
    <property type="match status" value="1"/>
</dbReference>
<name>A0A6J4V214_9BACT</name>
<reference evidence="7" key="1">
    <citation type="submission" date="2020-02" db="EMBL/GenBank/DDBJ databases">
        <authorList>
            <person name="Meier V. D."/>
        </authorList>
    </citation>
    <scope>NUCLEOTIDE SEQUENCE</scope>
    <source>
        <strain evidence="7">AVDCRST_MAG33</strain>
    </source>
</reference>
<dbReference type="InterPro" id="IPR039425">
    <property type="entry name" value="RNA_pol_sigma-70-like"/>
</dbReference>
<dbReference type="InterPro" id="IPR013249">
    <property type="entry name" value="RNA_pol_sigma70_r4_t2"/>
</dbReference>
<evidence type="ECO:0008006" key="8">
    <source>
        <dbReference type="Google" id="ProtNLM"/>
    </source>
</evidence>
<dbReference type="InterPro" id="IPR036388">
    <property type="entry name" value="WH-like_DNA-bd_sf"/>
</dbReference>
<dbReference type="Gene3D" id="1.10.1740.10">
    <property type="match status" value="1"/>
</dbReference>
<evidence type="ECO:0000256" key="3">
    <source>
        <dbReference type="ARBA" id="ARBA00023082"/>
    </source>
</evidence>
<evidence type="ECO:0000256" key="2">
    <source>
        <dbReference type="ARBA" id="ARBA00023015"/>
    </source>
</evidence>
<dbReference type="GO" id="GO:0003677">
    <property type="term" value="F:DNA binding"/>
    <property type="evidence" value="ECO:0007669"/>
    <property type="project" value="InterPro"/>
</dbReference>
<comment type="similarity">
    <text evidence="1">Belongs to the sigma-70 factor family. ECF subfamily.</text>
</comment>
<dbReference type="Gene3D" id="1.10.10.10">
    <property type="entry name" value="Winged helix-like DNA-binding domain superfamily/Winged helix DNA-binding domain"/>
    <property type="match status" value="1"/>
</dbReference>
<feature type="domain" description="RNA polymerase sigma factor 70 region 4 type 2" evidence="6">
    <location>
        <begin position="157"/>
        <end position="208"/>
    </location>
</feature>
<dbReference type="GO" id="GO:0016987">
    <property type="term" value="F:sigma factor activity"/>
    <property type="evidence" value="ECO:0007669"/>
    <property type="project" value="UniProtKB-KW"/>
</dbReference>
<evidence type="ECO:0000313" key="7">
    <source>
        <dbReference type="EMBL" id="CAA9566208.1"/>
    </source>
</evidence>
<dbReference type="InterPro" id="IPR013324">
    <property type="entry name" value="RNA_pol_sigma_r3/r4-like"/>
</dbReference>
<accession>A0A6J4V214</accession>
<keyword evidence="4" id="KW-0804">Transcription</keyword>
<keyword evidence="2" id="KW-0805">Transcription regulation</keyword>
<evidence type="ECO:0000259" key="6">
    <source>
        <dbReference type="Pfam" id="PF08281"/>
    </source>
</evidence>
<evidence type="ECO:0000256" key="1">
    <source>
        <dbReference type="ARBA" id="ARBA00010641"/>
    </source>
</evidence>
<dbReference type="EMBL" id="CADCWK010000231">
    <property type="protein sequence ID" value="CAA9566208.1"/>
    <property type="molecule type" value="Genomic_DNA"/>
</dbReference>
<organism evidence="7">
    <name type="scientific">uncultured Thermomicrobiales bacterium</name>
    <dbReference type="NCBI Taxonomy" id="1645740"/>
    <lineage>
        <taxon>Bacteria</taxon>
        <taxon>Pseudomonadati</taxon>
        <taxon>Thermomicrobiota</taxon>
        <taxon>Thermomicrobia</taxon>
        <taxon>Thermomicrobiales</taxon>
        <taxon>environmental samples</taxon>
    </lineage>
</organism>
<dbReference type="AlphaFoldDB" id="A0A6J4V214"/>